<protein>
    <submittedName>
        <fullName evidence="7">RNA polymerase subunit sigma-24</fullName>
    </submittedName>
</protein>
<dbReference type="GO" id="GO:0016987">
    <property type="term" value="F:sigma factor activity"/>
    <property type="evidence" value="ECO:0007669"/>
    <property type="project" value="UniProtKB-KW"/>
</dbReference>
<evidence type="ECO:0000256" key="2">
    <source>
        <dbReference type="ARBA" id="ARBA00023015"/>
    </source>
</evidence>
<dbReference type="InterPro" id="IPR013324">
    <property type="entry name" value="RNA_pol_sigma_r3/r4-like"/>
</dbReference>
<dbReference type="Pfam" id="PF08281">
    <property type="entry name" value="Sigma70_r4_2"/>
    <property type="match status" value="1"/>
</dbReference>
<dbReference type="EMBL" id="CP026100">
    <property type="protein sequence ID" value="AYV48150.1"/>
    <property type="molecule type" value="Genomic_DNA"/>
</dbReference>
<dbReference type="InterPro" id="IPR036388">
    <property type="entry name" value="WH-like_DNA-bd_sf"/>
</dbReference>
<dbReference type="Gene3D" id="1.10.10.10">
    <property type="entry name" value="Winged helix-like DNA-binding domain superfamily/Winged helix DNA-binding domain"/>
    <property type="match status" value="1"/>
</dbReference>
<dbReference type="SUPFAM" id="SSF88659">
    <property type="entry name" value="Sigma3 and sigma4 domains of RNA polymerase sigma factors"/>
    <property type="match status" value="1"/>
</dbReference>
<dbReference type="GO" id="GO:0003677">
    <property type="term" value="F:DNA binding"/>
    <property type="evidence" value="ECO:0007669"/>
    <property type="project" value="InterPro"/>
</dbReference>
<evidence type="ECO:0000259" key="5">
    <source>
        <dbReference type="Pfam" id="PF08281"/>
    </source>
</evidence>
<comment type="similarity">
    <text evidence="1">Belongs to the sigma-70 factor family. ECF subfamily.</text>
</comment>
<keyword evidence="4" id="KW-0804">Transcription</keyword>
<reference evidence="6 9" key="2">
    <citation type="submission" date="2018-01" db="EMBL/GenBank/DDBJ databases">
        <title>Complete genome sequence of Caulobacter flavus RHGG3.</title>
        <authorList>
            <person name="Yang E."/>
        </authorList>
    </citation>
    <scope>NUCLEOTIDE SEQUENCE [LARGE SCALE GENOMIC DNA]</scope>
    <source>
        <strain evidence="6 9">RHGG3</strain>
    </source>
</reference>
<dbReference type="RefSeq" id="WP_101715396.1">
    <property type="nucleotide sequence ID" value="NZ_CP026100.1"/>
</dbReference>
<gene>
    <name evidence="6" type="ORF">C1707_18820</name>
    <name evidence="7" type="ORF">CFHF_23730</name>
</gene>
<organism evidence="7 8">
    <name type="scientific">Caulobacter flavus</name>
    <dbReference type="NCBI Taxonomy" id="1679497"/>
    <lineage>
        <taxon>Bacteria</taxon>
        <taxon>Pseudomonadati</taxon>
        <taxon>Pseudomonadota</taxon>
        <taxon>Alphaproteobacteria</taxon>
        <taxon>Caulobacterales</taxon>
        <taxon>Caulobacteraceae</taxon>
        <taxon>Caulobacter</taxon>
    </lineage>
</organism>
<dbReference type="GO" id="GO:0006352">
    <property type="term" value="P:DNA-templated transcription initiation"/>
    <property type="evidence" value="ECO:0007669"/>
    <property type="project" value="InterPro"/>
</dbReference>
<sequence>MSDTWATLRRRLLSRYDEFVRRLTKRFGSADLAREVVHETYMRFERVGGDMPIHNPDGYIFRTAINIAKNKGVVERRYLNFDEIETLAGLPDDAPDPARVAEARSEMALMQRALAQLPSRRREIFEASWVDEVPHADLAARYGVHLRTIQRELEQATSFVRTFCKENAPAERRISPARLSSS</sequence>
<dbReference type="EMBL" id="PJRQ01000048">
    <property type="protein sequence ID" value="PLR06925.1"/>
    <property type="molecule type" value="Genomic_DNA"/>
</dbReference>
<dbReference type="KEGG" id="cfh:C1707_18820"/>
<evidence type="ECO:0000313" key="7">
    <source>
        <dbReference type="EMBL" id="PLR06925.1"/>
    </source>
</evidence>
<name>A0A2N5CM12_9CAUL</name>
<dbReference type="PANTHER" id="PTHR43133">
    <property type="entry name" value="RNA POLYMERASE ECF-TYPE SIGMA FACTO"/>
    <property type="match status" value="1"/>
</dbReference>
<feature type="domain" description="RNA polymerase sigma factor 70 region 4 type 2" evidence="5">
    <location>
        <begin position="110"/>
        <end position="156"/>
    </location>
</feature>
<dbReference type="InterPro" id="IPR014284">
    <property type="entry name" value="RNA_pol_sigma-70_dom"/>
</dbReference>
<evidence type="ECO:0000313" key="9">
    <source>
        <dbReference type="Proteomes" id="UP000281192"/>
    </source>
</evidence>
<dbReference type="Proteomes" id="UP000281192">
    <property type="component" value="Chromosome"/>
</dbReference>
<evidence type="ECO:0000313" key="6">
    <source>
        <dbReference type="EMBL" id="AYV48150.1"/>
    </source>
</evidence>
<dbReference type="PANTHER" id="PTHR43133:SF63">
    <property type="entry name" value="RNA POLYMERASE SIGMA FACTOR FECI-RELATED"/>
    <property type="match status" value="1"/>
</dbReference>
<dbReference type="AlphaFoldDB" id="A0A2N5CM12"/>
<keyword evidence="3" id="KW-0731">Sigma factor</keyword>
<evidence type="ECO:0000313" key="8">
    <source>
        <dbReference type="Proteomes" id="UP000234483"/>
    </source>
</evidence>
<keyword evidence="2" id="KW-0805">Transcription regulation</keyword>
<dbReference type="Proteomes" id="UP000234483">
    <property type="component" value="Unassembled WGS sequence"/>
</dbReference>
<proteinExistence type="inferred from homology"/>
<dbReference type="SUPFAM" id="SSF88946">
    <property type="entry name" value="Sigma2 domain of RNA polymerase sigma factors"/>
    <property type="match status" value="1"/>
</dbReference>
<dbReference type="InterPro" id="IPR013249">
    <property type="entry name" value="RNA_pol_sigma70_r4_t2"/>
</dbReference>
<dbReference type="OrthoDB" id="7190058at2"/>
<keyword evidence="9" id="KW-1185">Reference proteome</keyword>
<dbReference type="InterPro" id="IPR013325">
    <property type="entry name" value="RNA_pol_sigma_r2"/>
</dbReference>
<reference evidence="7 8" key="1">
    <citation type="submission" date="2017-12" db="EMBL/GenBank/DDBJ databases">
        <title>The genome sequence of Caulobacter flavus CGMCC1 15093.</title>
        <authorList>
            <person name="Gao J."/>
            <person name="Mao X."/>
            <person name="Sun J."/>
        </authorList>
    </citation>
    <scope>NUCLEOTIDE SEQUENCE [LARGE SCALE GENOMIC DNA]</scope>
    <source>
        <strain evidence="7 8">CGMCC1 15093</strain>
    </source>
</reference>
<dbReference type="InterPro" id="IPR039425">
    <property type="entry name" value="RNA_pol_sigma-70-like"/>
</dbReference>
<accession>A0A2N5CM12</accession>
<dbReference type="NCBIfam" id="TIGR02937">
    <property type="entry name" value="sigma70-ECF"/>
    <property type="match status" value="1"/>
</dbReference>
<evidence type="ECO:0000256" key="1">
    <source>
        <dbReference type="ARBA" id="ARBA00010641"/>
    </source>
</evidence>
<evidence type="ECO:0000256" key="3">
    <source>
        <dbReference type="ARBA" id="ARBA00023082"/>
    </source>
</evidence>
<evidence type="ECO:0000256" key="4">
    <source>
        <dbReference type="ARBA" id="ARBA00023163"/>
    </source>
</evidence>